<dbReference type="EMBL" id="LBTJ01000011">
    <property type="protein sequence ID" value="KKQ38383.1"/>
    <property type="molecule type" value="Genomic_DNA"/>
</dbReference>
<comment type="caution">
    <text evidence="1">The sequence shown here is derived from an EMBL/GenBank/DDBJ whole genome shotgun (WGS) entry which is preliminary data.</text>
</comment>
<evidence type="ECO:0000313" key="1">
    <source>
        <dbReference type="EMBL" id="KKQ38383.1"/>
    </source>
</evidence>
<reference evidence="1 2" key="1">
    <citation type="journal article" date="2015" name="Nature">
        <title>rRNA introns, odd ribosomes, and small enigmatic genomes across a large radiation of phyla.</title>
        <authorList>
            <person name="Brown C.T."/>
            <person name="Hug L.A."/>
            <person name="Thomas B.C."/>
            <person name="Sharon I."/>
            <person name="Castelle C.J."/>
            <person name="Singh A."/>
            <person name="Wilkins M.J."/>
            <person name="Williams K.H."/>
            <person name="Banfield J.F."/>
        </authorList>
    </citation>
    <scope>NUCLEOTIDE SEQUENCE [LARGE SCALE GENOMIC DNA]</scope>
</reference>
<organism evidence="1 2">
    <name type="scientific">Candidatus Roizmanbacteria bacterium GW2011_GWA2_37_7</name>
    <dbReference type="NCBI Taxonomy" id="1618481"/>
    <lineage>
        <taxon>Bacteria</taxon>
        <taxon>Candidatus Roizmaniibacteriota</taxon>
    </lineage>
</organism>
<name>A0A0G0H534_9BACT</name>
<dbReference type="Proteomes" id="UP000034471">
    <property type="component" value="Unassembled WGS sequence"/>
</dbReference>
<gene>
    <name evidence="1" type="ORF">US54_C0011G0004</name>
</gene>
<evidence type="ECO:0000313" key="2">
    <source>
        <dbReference type="Proteomes" id="UP000034471"/>
    </source>
</evidence>
<protein>
    <submittedName>
        <fullName evidence="1">Uncharacterized protein</fullName>
    </submittedName>
</protein>
<dbReference type="STRING" id="1618481.US54_C0011G0004"/>
<proteinExistence type="predicted"/>
<dbReference type="AlphaFoldDB" id="A0A0G0H534"/>
<sequence>MKIKIQAKKLFLRMKAIIQLYSKQHRLILLLYGIALLILIFVIFQPTAFALVNKYNTKSHVAQLLNDTIKNKTINPQIFWMAREFSSPGNFFFERDGINTLKAQKTLQTLGVNMNVNSLYPFLIFSSPTWNSIEFLTKGIMLTDIVPETMSSCQEMMFEQKNEFICKRQDGIVLVVFLKPFNEMKQANAFFDVAGRDGKIVEGKNWLVVSTVQM</sequence>
<accession>A0A0G0H534</accession>